<dbReference type="InterPro" id="IPR001245">
    <property type="entry name" value="Ser-Thr/Tyr_kinase_cat_dom"/>
</dbReference>
<evidence type="ECO:0000256" key="11">
    <source>
        <dbReference type="ARBA" id="ARBA00046288"/>
    </source>
</evidence>
<evidence type="ECO:0000256" key="9">
    <source>
        <dbReference type="ARBA" id="ARBA00023136"/>
    </source>
</evidence>
<keyword evidence="3" id="KW-0134">Cell wall</keyword>
<dbReference type="PROSITE" id="PS50011">
    <property type="entry name" value="PROTEIN_KINASE_DOM"/>
    <property type="match status" value="1"/>
</dbReference>
<dbReference type="PANTHER" id="PTHR46084:SF14">
    <property type="entry name" value="PROTEIN KINASE DOMAIN-CONTAINING PROTEIN"/>
    <property type="match status" value="1"/>
</dbReference>
<keyword evidence="4" id="KW-0433">Leucine-rich repeat</keyword>
<comment type="caution">
    <text evidence="15">The sequence shown here is derived from an EMBL/GenBank/DDBJ whole genome shotgun (WGS) entry which is preliminary data.</text>
</comment>
<dbReference type="FunFam" id="3.30.200.20:FF:000489">
    <property type="entry name" value="Inactive receptor-like serine/threonine-protein kinase"/>
    <property type="match status" value="1"/>
</dbReference>
<evidence type="ECO:0000256" key="7">
    <source>
        <dbReference type="ARBA" id="ARBA00022737"/>
    </source>
</evidence>
<evidence type="ECO:0000256" key="3">
    <source>
        <dbReference type="ARBA" id="ARBA00022512"/>
    </source>
</evidence>
<dbReference type="Proteomes" id="UP001163823">
    <property type="component" value="Chromosome 8"/>
</dbReference>
<name>A0AAD7LKJ4_QUISA</name>
<dbReference type="InterPro" id="IPR011009">
    <property type="entry name" value="Kinase-like_dom_sf"/>
</dbReference>
<dbReference type="Pfam" id="PF07714">
    <property type="entry name" value="PK_Tyr_Ser-Thr"/>
    <property type="match status" value="1"/>
</dbReference>
<keyword evidence="16" id="KW-1185">Reference proteome</keyword>
<keyword evidence="9 13" id="KW-0472">Membrane</keyword>
<evidence type="ECO:0000256" key="8">
    <source>
        <dbReference type="ARBA" id="ARBA00022989"/>
    </source>
</evidence>
<dbReference type="GO" id="GO:0012505">
    <property type="term" value="C:endomembrane system"/>
    <property type="evidence" value="ECO:0007669"/>
    <property type="project" value="UniProtKB-SubCell"/>
</dbReference>
<dbReference type="Pfam" id="PF08263">
    <property type="entry name" value="LRRNT_2"/>
    <property type="match status" value="1"/>
</dbReference>
<evidence type="ECO:0000259" key="14">
    <source>
        <dbReference type="PROSITE" id="PS50011"/>
    </source>
</evidence>
<dbReference type="KEGG" id="qsa:O6P43_020377"/>
<reference evidence="15" key="1">
    <citation type="journal article" date="2023" name="Science">
        <title>Elucidation of the pathway for biosynthesis of saponin adjuvants from the soapbark tree.</title>
        <authorList>
            <person name="Reed J."/>
            <person name="Orme A."/>
            <person name="El-Demerdash A."/>
            <person name="Owen C."/>
            <person name="Martin L.B.B."/>
            <person name="Misra R.C."/>
            <person name="Kikuchi S."/>
            <person name="Rejzek M."/>
            <person name="Martin A.C."/>
            <person name="Harkess A."/>
            <person name="Leebens-Mack J."/>
            <person name="Louveau T."/>
            <person name="Stephenson M.J."/>
            <person name="Osbourn A."/>
        </authorList>
    </citation>
    <scope>NUCLEOTIDE SEQUENCE</scope>
    <source>
        <strain evidence="15">S10</strain>
    </source>
</reference>
<dbReference type="InterPro" id="IPR032675">
    <property type="entry name" value="LRR_dom_sf"/>
</dbReference>
<feature type="region of interest" description="Disordered" evidence="12">
    <location>
        <begin position="304"/>
        <end position="429"/>
    </location>
</feature>
<evidence type="ECO:0000256" key="13">
    <source>
        <dbReference type="SAM" id="Phobius"/>
    </source>
</evidence>
<keyword evidence="5 13" id="KW-0812">Transmembrane</keyword>
<evidence type="ECO:0000313" key="15">
    <source>
        <dbReference type="EMBL" id="KAJ7959854.1"/>
    </source>
</evidence>
<feature type="compositionally biased region" description="Low complexity" evidence="12">
    <location>
        <begin position="327"/>
        <end position="337"/>
    </location>
</feature>
<comment type="similarity">
    <text evidence="10">Belongs to the polygalacturonase-inhibiting protein family.</text>
</comment>
<keyword evidence="8 13" id="KW-1133">Transmembrane helix</keyword>
<dbReference type="EMBL" id="JARAOO010000008">
    <property type="protein sequence ID" value="KAJ7959854.1"/>
    <property type="molecule type" value="Genomic_DNA"/>
</dbReference>
<dbReference type="Gene3D" id="1.10.510.10">
    <property type="entry name" value="Transferase(Phosphotransferase) domain 1"/>
    <property type="match status" value="1"/>
</dbReference>
<proteinExistence type="inferred from homology"/>
<comment type="subcellular location">
    <subcellularLocation>
        <location evidence="11">Endomembrane system</location>
        <topology evidence="11">Single-pass type I membrane protein</topology>
    </subcellularLocation>
    <subcellularLocation>
        <location evidence="1">Membrane</location>
        <topology evidence="1">Peripheral membrane protein</topology>
    </subcellularLocation>
    <subcellularLocation>
        <location evidence="2">Secreted</location>
        <location evidence="2">Cell wall</location>
    </subcellularLocation>
</comment>
<dbReference type="GO" id="GO:0005524">
    <property type="term" value="F:ATP binding"/>
    <property type="evidence" value="ECO:0007669"/>
    <property type="project" value="InterPro"/>
</dbReference>
<dbReference type="GO" id="GO:0016020">
    <property type="term" value="C:membrane"/>
    <property type="evidence" value="ECO:0007669"/>
    <property type="project" value="UniProtKB-SubCell"/>
</dbReference>
<accession>A0AAD7LKJ4</accession>
<evidence type="ECO:0000256" key="4">
    <source>
        <dbReference type="ARBA" id="ARBA00022614"/>
    </source>
</evidence>
<dbReference type="PANTHER" id="PTHR46084">
    <property type="entry name" value="PROTEIN MALE DISCOVERER 2"/>
    <property type="match status" value="1"/>
</dbReference>
<gene>
    <name evidence="15" type="ORF">O6P43_020377</name>
</gene>
<dbReference type="Gene3D" id="3.30.200.20">
    <property type="entry name" value="Phosphorylase Kinase, domain 1"/>
    <property type="match status" value="1"/>
</dbReference>
<evidence type="ECO:0000313" key="16">
    <source>
        <dbReference type="Proteomes" id="UP001163823"/>
    </source>
</evidence>
<dbReference type="InterPro" id="IPR013210">
    <property type="entry name" value="LRR_N_plant-typ"/>
</dbReference>
<evidence type="ECO:0000256" key="2">
    <source>
        <dbReference type="ARBA" id="ARBA00004191"/>
    </source>
</evidence>
<keyword evidence="6" id="KW-0732">Signal</keyword>
<dbReference type="FunFam" id="3.80.10.10:FF:000400">
    <property type="entry name" value="Nuclear pore complex protein NUP107"/>
    <property type="match status" value="1"/>
</dbReference>
<organism evidence="15 16">
    <name type="scientific">Quillaja saponaria</name>
    <name type="common">Soap bark tree</name>
    <dbReference type="NCBI Taxonomy" id="32244"/>
    <lineage>
        <taxon>Eukaryota</taxon>
        <taxon>Viridiplantae</taxon>
        <taxon>Streptophyta</taxon>
        <taxon>Embryophyta</taxon>
        <taxon>Tracheophyta</taxon>
        <taxon>Spermatophyta</taxon>
        <taxon>Magnoliopsida</taxon>
        <taxon>eudicotyledons</taxon>
        <taxon>Gunneridae</taxon>
        <taxon>Pentapetalae</taxon>
        <taxon>rosids</taxon>
        <taxon>fabids</taxon>
        <taxon>Fabales</taxon>
        <taxon>Quillajaceae</taxon>
        <taxon>Quillaja</taxon>
    </lineage>
</organism>
<dbReference type="SUPFAM" id="SSF52058">
    <property type="entry name" value="L domain-like"/>
    <property type="match status" value="1"/>
</dbReference>
<evidence type="ECO:0000256" key="5">
    <source>
        <dbReference type="ARBA" id="ARBA00022692"/>
    </source>
</evidence>
<keyword evidence="3" id="KW-0964">Secreted</keyword>
<feature type="transmembrane region" description="Helical" evidence="13">
    <location>
        <begin position="438"/>
        <end position="461"/>
    </location>
</feature>
<protein>
    <submittedName>
        <fullName evidence="15">Protein MALE DISCOVERER 2</fullName>
    </submittedName>
</protein>
<sequence>MRIGRLPCQTKAILQSHTVIVRRKPRRHIIGLCKSDPPHSSPSTKILVSVFLSSLPSHPFFGACIEESVCLSGSSASCFILKMDEWWRFNQLKLHMVVFIVVVSLFPWNVRLGSSLNSEGLALLKFRDRIIRDPFGALSNWNGDGGVLDPCSWFGVECSDGKVVTLILKDLCLKGTLAPEIEKLAHIKSIILRNNSFFGEIPKEIGVLKELEILDLGYNNFSGTFPSDLGSNLSLTTLLLDNNDYLGNNSPELHELRMVSEFHVDEYRLRGASMGASSGRRSTFWDITRQGDIANRRILQVANAAKSPRTVRNEDHSSISLPPSPSPSSSTPSSLSSPPTPLPNSPSPSIAPFPSQALSHFLSPLNSPEVSPSPSPLDTFLTPSSPPVLAPTPGSSIPTNPPAAVSAPPQPNLVTVPSPASIPSQADRKSSKTKHLTVTILATVGGFSLFIVLSATAFVCFRSKRAVTVKPWATGLSGQLQKAFVTGIPSLKRSELEAACEDFSNIIGSFSDGTVYKGTLSSGVEIAVSSTAVTSSKNWSKNMELQFRKKIETLSQVNHKNFVNLIGYCEEEKPFTRMMIFEYAPNGTLFEHLYIKEAEQLDWGMRLRIAMGMAYCLEHMHQLTPPIAHRNLQSSSVYLTEDYASKIADFGFWNEVDAAKKGSPSIELLETTSAVPEANVYSFGVILFEMVTRRLPYFGEKGSHVELATEYLGKKPLREIVDPTLESFQAEELQSLFQVIKDCVRPNPEERPTMKEVAARLKDITGMDSDVTTPKLSLLWWAEKEISFTDES</sequence>
<evidence type="ECO:0000256" key="6">
    <source>
        <dbReference type="ARBA" id="ARBA00022729"/>
    </source>
</evidence>
<keyword evidence="7" id="KW-0677">Repeat</keyword>
<evidence type="ECO:0000256" key="10">
    <source>
        <dbReference type="ARBA" id="ARBA00038043"/>
    </source>
</evidence>
<dbReference type="SUPFAM" id="SSF56112">
    <property type="entry name" value="Protein kinase-like (PK-like)"/>
    <property type="match status" value="1"/>
</dbReference>
<dbReference type="AlphaFoldDB" id="A0AAD7LKJ4"/>
<dbReference type="InterPro" id="IPR000719">
    <property type="entry name" value="Prot_kinase_dom"/>
</dbReference>
<feature type="domain" description="Protein kinase" evidence="14">
    <location>
        <begin position="501"/>
        <end position="776"/>
    </location>
</feature>
<evidence type="ECO:0000256" key="1">
    <source>
        <dbReference type="ARBA" id="ARBA00004170"/>
    </source>
</evidence>
<dbReference type="GO" id="GO:0004672">
    <property type="term" value="F:protein kinase activity"/>
    <property type="evidence" value="ECO:0007669"/>
    <property type="project" value="InterPro"/>
</dbReference>
<feature type="compositionally biased region" description="Pro residues" evidence="12">
    <location>
        <begin position="338"/>
        <end position="351"/>
    </location>
</feature>
<evidence type="ECO:0000256" key="12">
    <source>
        <dbReference type="SAM" id="MobiDB-lite"/>
    </source>
</evidence>
<dbReference type="Gene3D" id="3.80.10.10">
    <property type="entry name" value="Ribonuclease Inhibitor"/>
    <property type="match status" value="1"/>
</dbReference>